<dbReference type="SMART" id="SM00382">
    <property type="entry name" value="AAA"/>
    <property type="match status" value="1"/>
</dbReference>
<evidence type="ECO:0000256" key="3">
    <source>
        <dbReference type="ARBA" id="ARBA00022840"/>
    </source>
</evidence>
<organism evidence="5 6">
    <name type="scientific">Pseudonocardia adelaidensis</name>
    <dbReference type="NCBI Taxonomy" id="648754"/>
    <lineage>
        <taxon>Bacteria</taxon>
        <taxon>Bacillati</taxon>
        <taxon>Actinomycetota</taxon>
        <taxon>Actinomycetes</taxon>
        <taxon>Pseudonocardiales</taxon>
        <taxon>Pseudonocardiaceae</taxon>
        <taxon>Pseudonocardia</taxon>
    </lineage>
</organism>
<dbReference type="PROSITE" id="PS50893">
    <property type="entry name" value="ABC_TRANSPORTER_2"/>
    <property type="match status" value="1"/>
</dbReference>
<dbReference type="InterPro" id="IPR027417">
    <property type="entry name" value="P-loop_NTPase"/>
</dbReference>
<dbReference type="InterPro" id="IPR051120">
    <property type="entry name" value="ABC_AA/LPS_Transport"/>
</dbReference>
<dbReference type="InterPro" id="IPR032823">
    <property type="entry name" value="BCA_ABC_TP_C"/>
</dbReference>
<dbReference type="Pfam" id="PF12399">
    <property type="entry name" value="BCA_ABC_TP_C"/>
    <property type="match status" value="1"/>
</dbReference>
<feature type="domain" description="ABC transporter" evidence="4">
    <location>
        <begin position="6"/>
        <end position="253"/>
    </location>
</feature>
<evidence type="ECO:0000259" key="4">
    <source>
        <dbReference type="PROSITE" id="PS50893"/>
    </source>
</evidence>
<protein>
    <submittedName>
        <fullName evidence="5">ATP-binding cassette domain-containing protein</fullName>
    </submittedName>
</protein>
<gene>
    <name evidence="5" type="ORF">GCM10023320_79100</name>
</gene>
<keyword evidence="1" id="KW-0813">Transport</keyword>
<dbReference type="SUPFAM" id="SSF52540">
    <property type="entry name" value="P-loop containing nucleoside triphosphate hydrolases"/>
    <property type="match status" value="1"/>
</dbReference>
<dbReference type="InterPro" id="IPR003593">
    <property type="entry name" value="AAA+_ATPase"/>
</dbReference>
<name>A0ABP9P5Z0_9PSEU</name>
<dbReference type="Proteomes" id="UP001500804">
    <property type="component" value="Unassembled WGS sequence"/>
</dbReference>
<evidence type="ECO:0000313" key="6">
    <source>
        <dbReference type="Proteomes" id="UP001500804"/>
    </source>
</evidence>
<proteinExistence type="predicted"/>
<dbReference type="PANTHER" id="PTHR45772">
    <property type="entry name" value="CONSERVED COMPONENT OF ABC TRANSPORTER FOR NATURAL AMINO ACIDS-RELATED"/>
    <property type="match status" value="1"/>
</dbReference>
<dbReference type="PANTHER" id="PTHR45772:SF9">
    <property type="entry name" value="CONSERVED COMPONENT OF ABC TRANSPORTER FOR NATURAL AMINO ACIDS"/>
    <property type="match status" value="1"/>
</dbReference>
<keyword evidence="3 5" id="KW-0067">ATP-binding</keyword>
<accession>A0ABP9P5Z0</accession>
<dbReference type="Pfam" id="PF00005">
    <property type="entry name" value="ABC_tran"/>
    <property type="match status" value="1"/>
</dbReference>
<dbReference type="GO" id="GO:0005524">
    <property type="term" value="F:ATP binding"/>
    <property type="evidence" value="ECO:0007669"/>
    <property type="project" value="UniProtKB-KW"/>
</dbReference>
<keyword evidence="6" id="KW-1185">Reference proteome</keyword>
<keyword evidence="2" id="KW-0547">Nucleotide-binding</keyword>
<dbReference type="Gene3D" id="3.40.50.300">
    <property type="entry name" value="P-loop containing nucleotide triphosphate hydrolases"/>
    <property type="match status" value="1"/>
</dbReference>
<reference evidence="6" key="1">
    <citation type="journal article" date="2019" name="Int. J. Syst. Evol. Microbiol.">
        <title>The Global Catalogue of Microorganisms (GCM) 10K type strain sequencing project: providing services to taxonomists for standard genome sequencing and annotation.</title>
        <authorList>
            <consortium name="The Broad Institute Genomics Platform"/>
            <consortium name="The Broad Institute Genome Sequencing Center for Infectious Disease"/>
            <person name="Wu L."/>
            <person name="Ma J."/>
        </authorList>
    </citation>
    <scope>NUCLEOTIDE SEQUENCE [LARGE SCALE GENOMIC DNA]</scope>
    <source>
        <strain evidence="6">JCM 18302</strain>
    </source>
</reference>
<dbReference type="InterPro" id="IPR003439">
    <property type="entry name" value="ABC_transporter-like_ATP-bd"/>
</dbReference>
<dbReference type="EMBL" id="BAABJO010000050">
    <property type="protein sequence ID" value="GAA5140891.1"/>
    <property type="molecule type" value="Genomic_DNA"/>
</dbReference>
<evidence type="ECO:0000256" key="1">
    <source>
        <dbReference type="ARBA" id="ARBA00022448"/>
    </source>
</evidence>
<evidence type="ECO:0000313" key="5">
    <source>
        <dbReference type="EMBL" id="GAA5140891.1"/>
    </source>
</evidence>
<comment type="caution">
    <text evidence="5">The sequence shown here is derived from an EMBL/GenBank/DDBJ whole genome shotgun (WGS) entry which is preliminary data.</text>
</comment>
<sequence length="255" mass="27289">MTAPALVVEGLTVRYGSLTALDDVSWTVDDGEIVGVIGPNGAGKSSSFAAITNTVPHEGECRLYGASTAGMSTQALARRGLRRTFQQNSFFTGLTVLENAMASLQVERATRLLPGIVTPWRESRARAGIRRDAGALLAEFGIAARYHELLPDDLPYGLQRVLSIVLAYGGGTRVLLVDEPAAGVGGDDMRNLADLLGELRGRGLAIVLIEHHMDLVMEIVDRLVVVDRGERIAYGPPADVQRQPAVLEAYLGRTA</sequence>
<dbReference type="RefSeq" id="WP_345612762.1">
    <property type="nucleotide sequence ID" value="NZ_BAABJO010000050.1"/>
</dbReference>
<evidence type="ECO:0000256" key="2">
    <source>
        <dbReference type="ARBA" id="ARBA00022741"/>
    </source>
</evidence>